<name>A0A2G9XBE7_UNCKA</name>
<feature type="transmembrane region" description="Helical" evidence="1">
    <location>
        <begin position="150"/>
        <end position="168"/>
    </location>
</feature>
<feature type="transmembrane region" description="Helical" evidence="1">
    <location>
        <begin position="224"/>
        <end position="244"/>
    </location>
</feature>
<keyword evidence="1" id="KW-0472">Membrane</keyword>
<proteinExistence type="predicted"/>
<evidence type="ECO:0000313" key="2">
    <source>
        <dbReference type="EMBL" id="PIP04308.1"/>
    </source>
</evidence>
<feature type="transmembrane region" description="Helical" evidence="1">
    <location>
        <begin position="72"/>
        <end position="90"/>
    </location>
</feature>
<keyword evidence="1" id="KW-0812">Transmembrane</keyword>
<dbReference type="Proteomes" id="UP000231388">
    <property type="component" value="Unassembled WGS sequence"/>
</dbReference>
<feature type="transmembrane region" description="Helical" evidence="1">
    <location>
        <begin position="97"/>
        <end position="113"/>
    </location>
</feature>
<keyword evidence="1" id="KW-1133">Transmembrane helix</keyword>
<evidence type="ECO:0008006" key="4">
    <source>
        <dbReference type="Google" id="ProtNLM"/>
    </source>
</evidence>
<accession>A0A2G9XBE7</accession>
<feature type="transmembrane region" description="Helical" evidence="1">
    <location>
        <begin position="199"/>
        <end position="217"/>
    </location>
</feature>
<gene>
    <name evidence="2" type="ORF">COX53_03050</name>
</gene>
<protein>
    <recommendedName>
        <fullName evidence="4">Glycosyltransferase RgtA/B/C/D-like domain-containing protein</fullName>
    </recommendedName>
</protein>
<feature type="transmembrane region" description="Helical" evidence="1">
    <location>
        <begin position="20"/>
        <end position="42"/>
    </location>
</feature>
<reference evidence="2 3" key="1">
    <citation type="submission" date="2017-09" db="EMBL/GenBank/DDBJ databases">
        <title>Depth-based differentiation of microbial function through sediment-hosted aquifers and enrichment of novel symbionts in the deep terrestrial subsurface.</title>
        <authorList>
            <person name="Probst A.J."/>
            <person name="Ladd B."/>
            <person name="Jarett J.K."/>
            <person name="Geller-Mcgrath D.E."/>
            <person name="Sieber C.M."/>
            <person name="Emerson J.B."/>
            <person name="Anantharaman K."/>
            <person name="Thomas B.C."/>
            <person name="Malmstrom R."/>
            <person name="Stieglmeier M."/>
            <person name="Klingl A."/>
            <person name="Woyke T."/>
            <person name="Ryan C.M."/>
            <person name="Banfield J.F."/>
        </authorList>
    </citation>
    <scope>NUCLEOTIDE SEQUENCE [LARGE SCALE GENOMIC DNA]</scope>
    <source>
        <strain evidence="2">CG23_combo_of_CG06-09_8_20_14_all_40_14</strain>
    </source>
</reference>
<evidence type="ECO:0000313" key="3">
    <source>
        <dbReference type="Proteomes" id="UP000231388"/>
    </source>
</evidence>
<evidence type="ECO:0000256" key="1">
    <source>
        <dbReference type="SAM" id="Phobius"/>
    </source>
</evidence>
<feature type="transmembrane region" description="Helical" evidence="1">
    <location>
        <begin position="119"/>
        <end position="138"/>
    </location>
</feature>
<sequence length="431" mass="50003">MPAYTWADSYWLTQVVMYTVYKFGGIILLTSVFSIISAFSLLLAREKKFPVSLKELGILLIFSLLIKPTHMGVRPLVFSSFLLVIVWDILKDFLYNKSVKGLIFIPFVFLIWANIHADFVAGLLLVAGILFVETFLFILKKNSQPGRNIILLLCSFVLSALATFINPYKDFLWKTLLKETQPLQFKHIAEWTSLSNKDAYLYLYLLIFSFTFIILWYKKKELSLGELLAIAVAGIATIRFTYAIRPFALLSLGLWFRYFNTQTFLGKTITLPPNNSLFIKGMFRLYGGMFIIYILYTFAFTLYACSNQNKIFLVGGYPLRAVAFLKENSYQGNMFNYYGWGGFLIWKYPEAQTFVDGRMPSWNKRGQNAFADYIDITTVKINAGELIRKYKIDFFLIRKDSLLSKTLEQNNFWEKVYSDNISVIYKRTAEW</sequence>
<comment type="caution">
    <text evidence="2">The sequence shown here is derived from an EMBL/GenBank/DDBJ whole genome shotgun (WGS) entry which is preliminary data.</text>
</comment>
<feature type="transmembrane region" description="Helical" evidence="1">
    <location>
        <begin position="285"/>
        <end position="305"/>
    </location>
</feature>
<dbReference type="EMBL" id="PCQY01000036">
    <property type="protein sequence ID" value="PIP04308.1"/>
    <property type="molecule type" value="Genomic_DNA"/>
</dbReference>
<organism evidence="2 3">
    <name type="scientific">candidate division WWE3 bacterium CG23_combo_of_CG06-09_8_20_14_all_40_14</name>
    <dbReference type="NCBI Taxonomy" id="1975095"/>
    <lineage>
        <taxon>Bacteria</taxon>
        <taxon>Katanobacteria</taxon>
    </lineage>
</organism>
<dbReference type="AlphaFoldDB" id="A0A2G9XBE7"/>